<keyword evidence="5" id="KW-1185">Reference proteome</keyword>
<gene>
    <name evidence="4" type="primary">dprA</name>
    <name evidence="4" type="ORF">Talka_02162</name>
</gene>
<reference evidence="4 5" key="1">
    <citation type="submission" date="2019-07" db="EMBL/GenBank/DDBJ databases">
        <title>Tepidimonas alkaliphilus YIM 72238 draft genome.</title>
        <authorList>
            <person name="Da Costa M.S."/>
            <person name="Froufe H.J.C."/>
            <person name="Egas C."/>
            <person name="Albuquerque L."/>
        </authorList>
    </citation>
    <scope>NUCLEOTIDE SEQUENCE [LARGE SCALE GENOMIC DNA]</scope>
    <source>
        <strain evidence="4 5">YIM 72238</strain>
    </source>
</reference>
<dbReference type="EMBL" id="VJNB01000014">
    <property type="protein sequence ID" value="TSE18416.1"/>
    <property type="molecule type" value="Genomic_DNA"/>
</dbReference>
<dbReference type="InterPro" id="IPR036388">
    <property type="entry name" value="WH-like_DNA-bd_sf"/>
</dbReference>
<dbReference type="PANTHER" id="PTHR43022">
    <property type="entry name" value="PROTEIN SMF"/>
    <property type="match status" value="1"/>
</dbReference>
<name>A0A554W4D1_9BURK</name>
<feature type="domain" description="DprA winged helix" evidence="3">
    <location>
        <begin position="306"/>
        <end position="365"/>
    </location>
</feature>
<dbReference type="InterPro" id="IPR041614">
    <property type="entry name" value="DprA_WH"/>
</dbReference>
<dbReference type="RefSeq" id="WP_143891352.1">
    <property type="nucleotide sequence ID" value="NZ_VJNB01000014.1"/>
</dbReference>
<comment type="similarity">
    <text evidence="1">Belongs to the DprA/Smf family.</text>
</comment>
<evidence type="ECO:0000313" key="4">
    <source>
        <dbReference type="EMBL" id="TSE18416.1"/>
    </source>
</evidence>
<evidence type="ECO:0000313" key="5">
    <source>
        <dbReference type="Proteomes" id="UP000315736"/>
    </source>
</evidence>
<feature type="domain" description="Smf/DprA SLOG" evidence="2">
    <location>
        <begin position="81"/>
        <end position="291"/>
    </location>
</feature>
<proteinExistence type="inferred from homology"/>
<dbReference type="Pfam" id="PF21102">
    <property type="entry name" value="DprA_N"/>
    <property type="match status" value="1"/>
</dbReference>
<dbReference type="GO" id="GO:0009294">
    <property type="term" value="P:DNA-mediated transformation"/>
    <property type="evidence" value="ECO:0007669"/>
    <property type="project" value="InterPro"/>
</dbReference>
<dbReference type="InterPro" id="IPR057666">
    <property type="entry name" value="DrpA_SLOG"/>
</dbReference>
<dbReference type="Proteomes" id="UP000315736">
    <property type="component" value="Unassembled WGS sequence"/>
</dbReference>
<dbReference type="SUPFAM" id="SSF102405">
    <property type="entry name" value="MCP/YpsA-like"/>
    <property type="match status" value="1"/>
</dbReference>
<dbReference type="NCBIfam" id="TIGR00732">
    <property type="entry name" value="dprA"/>
    <property type="match status" value="1"/>
</dbReference>
<dbReference type="Pfam" id="PF17782">
    <property type="entry name" value="WHD_DprA"/>
    <property type="match status" value="1"/>
</dbReference>
<dbReference type="Pfam" id="PF02481">
    <property type="entry name" value="DNA_processg_A"/>
    <property type="match status" value="1"/>
</dbReference>
<evidence type="ECO:0000259" key="3">
    <source>
        <dbReference type="Pfam" id="PF17782"/>
    </source>
</evidence>
<dbReference type="PANTHER" id="PTHR43022:SF1">
    <property type="entry name" value="PROTEIN SMF"/>
    <property type="match status" value="1"/>
</dbReference>
<dbReference type="Gene3D" id="3.40.50.450">
    <property type="match status" value="1"/>
</dbReference>
<accession>A0A554W4D1</accession>
<comment type="caution">
    <text evidence="4">The sequence shown here is derived from an EMBL/GenBank/DDBJ whole genome shotgun (WGS) entry which is preliminary data.</text>
</comment>
<dbReference type="Gene3D" id="1.10.10.10">
    <property type="entry name" value="Winged helix-like DNA-binding domain superfamily/Winged helix DNA-binding domain"/>
    <property type="match status" value="1"/>
</dbReference>
<organism evidence="4 5">
    <name type="scientific">Tepidimonas alkaliphilus</name>
    <dbReference type="NCBI Taxonomy" id="2588942"/>
    <lineage>
        <taxon>Bacteria</taxon>
        <taxon>Pseudomonadati</taxon>
        <taxon>Pseudomonadota</taxon>
        <taxon>Betaproteobacteria</taxon>
        <taxon>Burkholderiales</taxon>
        <taxon>Tepidimonas</taxon>
    </lineage>
</organism>
<evidence type="ECO:0000256" key="1">
    <source>
        <dbReference type="ARBA" id="ARBA00006525"/>
    </source>
</evidence>
<evidence type="ECO:0000259" key="2">
    <source>
        <dbReference type="Pfam" id="PF02481"/>
    </source>
</evidence>
<dbReference type="InterPro" id="IPR003488">
    <property type="entry name" value="DprA"/>
</dbReference>
<dbReference type="OrthoDB" id="9785707at2"/>
<dbReference type="SUPFAM" id="SSF47781">
    <property type="entry name" value="RuvA domain 2-like"/>
    <property type="match status" value="1"/>
</dbReference>
<dbReference type="InterPro" id="IPR010994">
    <property type="entry name" value="RuvA_2-like"/>
</dbReference>
<protein>
    <submittedName>
        <fullName evidence="4">DNA processing protein DprA</fullName>
    </submittedName>
</protein>
<dbReference type="AlphaFoldDB" id="A0A554W4D1"/>
<sequence length="373" mass="38499">MAPQDWEDWLRLLTTDGVGTATARRLLAAFGPPGQVLAQPLAELGRVAGEAVARRLRQTPPGWEALRAQTAAWLAQPGHHLIALGEPAYPAALLATPDPPVLLHVAGDPAALAALRALAIVGSRHATPQGLANARAFAAELAARGVAIVSGLAAGIDGAAHEGALQAGGVTVAVVGTGADRVYPARHQALARRLVEAGGAIVSEYPLGTPPLAANFPRRNRLIAGLTHGTLVVEAALDSGSLITAELAAQMGREVFAIPGSIHAPQSRGCHALIRQGAKLVETVEHIEEELRAVWGRLEAPAPRPDTPAGAAAPADEADPVLRALGHDPLDFDALQARCGWDTAALQAHLLALELDGVVARLPGGRLQRVARA</sequence>